<reference evidence="2" key="3">
    <citation type="submission" date="2006-01" db="EMBL/GenBank/DDBJ databases">
        <authorList>
            <person name="Buell R."/>
        </authorList>
    </citation>
    <scope>NUCLEOTIDE SEQUENCE</scope>
</reference>
<feature type="compositionally biased region" description="Pro residues" evidence="1">
    <location>
        <begin position="59"/>
        <end position="79"/>
    </location>
</feature>
<gene>
    <name evidence="2" type="ordered locus">LOC_Os12g31120</name>
</gene>
<organism evidence="2">
    <name type="scientific">Oryza sativa subsp. japonica</name>
    <name type="common">Rice</name>
    <dbReference type="NCBI Taxonomy" id="39947"/>
    <lineage>
        <taxon>Eukaryota</taxon>
        <taxon>Viridiplantae</taxon>
        <taxon>Streptophyta</taxon>
        <taxon>Embryophyta</taxon>
        <taxon>Tracheophyta</taxon>
        <taxon>Spermatophyta</taxon>
        <taxon>Magnoliopsida</taxon>
        <taxon>Liliopsida</taxon>
        <taxon>Poales</taxon>
        <taxon>Poaceae</taxon>
        <taxon>BOP clade</taxon>
        <taxon>Oryzoideae</taxon>
        <taxon>Oryzeae</taxon>
        <taxon>Oryzinae</taxon>
        <taxon>Oryza</taxon>
        <taxon>Oryza sativa</taxon>
    </lineage>
</organism>
<evidence type="ECO:0000256" key="1">
    <source>
        <dbReference type="SAM" id="MobiDB-lite"/>
    </source>
</evidence>
<feature type="region of interest" description="Disordered" evidence="1">
    <location>
        <begin position="1"/>
        <end position="129"/>
    </location>
</feature>
<feature type="compositionally biased region" description="Low complexity" evidence="1">
    <location>
        <begin position="14"/>
        <end position="28"/>
    </location>
</feature>
<reference evidence="2" key="1">
    <citation type="journal article" date="2005" name="BMC Biol.">
        <title>The sequence of rice chromosomes 11 and 12, rich in disease resistance genes and recent gene duplications.</title>
        <authorList>
            <consortium name="The rice chromosomes 11 and 12 sequencing consortia"/>
        </authorList>
    </citation>
    <scope>NUCLEOTIDE SEQUENCE [LARGE SCALE GENOMIC DNA]</scope>
</reference>
<protein>
    <submittedName>
        <fullName evidence="2">Transposon protein, putative, CACTA, En/Spm sub-class</fullName>
    </submittedName>
</protein>
<accession>Q2QQG5</accession>
<dbReference type="InterPro" id="IPR038765">
    <property type="entry name" value="Papain-like_cys_pep_sf"/>
</dbReference>
<reference evidence="2" key="2">
    <citation type="submission" date="2005-04" db="EMBL/GenBank/DDBJ databases">
        <authorList>
            <person name="Buell C.R."/>
            <person name="Wing R.A."/>
            <person name="McCombie W.A."/>
            <person name="Ouyang S."/>
        </authorList>
    </citation>
    <scope>NUCLEOTIDE SEQUENCE</scope>
</reference>
<sequence length="406" mass="43514">MAAAAPKNSCYRLSAARSRTSVTSSAPSSTPPWASPSSSLTSSTCGRSPSSSLGSPASPSTPPPSPPPASSPPQPPPPTAVAAAAPLISQAPPQALHGSSGSQFPPAQRPRHHLSQGRTPSAAPSPAIPVELSDRDSLVVMSSLLCPLAVIDPAHPDLLNLHGRGGEADPELASSNSGSPPWRQARLWPGHPWAPQWLGAAARGRGAAVLSRGMSAPVKEAIKLSDYERTLKKAFSGKSKPVPQLGEQPNQEIEPLVTGEDFGIEEFINDTGLTTDQLLGVAPIEKAEVKYMYELGKPLVKPELLQSLPTQIYKFHQLYMEMSATGREVIGARIRDTDFLQGDDILWINFKGIYELYQLDALDVSIMSCWILMEIQRARRRGVFDTGFIDPRKVNVAMLDQYPQAT</sequence>
<dbReference type="SUPFAM" id="SSF54001">
    <property type="entry name" value="Cysteine proteinases"/>
    <property type="match status" value="1"/>
</dbReference>
<evidence type="ECO:0000313" key="2">
    <source>
        <dbReference type="EMBL" id="ABA98567.1"/>
    </source>
</evidence>
<dbReference type="AlphaFoldDB" id="Q2QQG5"/>
<dbReference type="EMBL" id="DP000011">
    <property type="protein sequence ID" value="ABA98567.1"/>
    <property type="molecule type" value="Genomic_DNA"/>
</dbReference>
<feature type="region of interest" description="Disordered" evidence="1">
    <location>
        <begin position="163"/>
        <end position="182"/>
    </location>
</feature>
<name>Q2QQG5_ORYSJ</name>
<proteinExistence type="predicted"/>
<feature type="compositionally biased region" description="Low complexity" evidence="1">
    <location>
        <begin position="35"/>
        <end position="58"/>
    </location>
</feature>